<dbReference type="AlphaFoldDB" id="A0A4P7VLN2"/>
<keyword evidence="3" id="KW-1185">Reference proteome</keyword>
<dbReference type="InterPro" id="IPR025049">
    <property type="entry name" value="Mfa-like_1"/>
</dbReference>
<keyword evidence="1" id="KW-0732">Signal</keyword>
<dbReference type="Pfam" id="PF13149">
    <property type="entry name" value="Mfa_like_1"/>
    <property type="match status" value="1"/>
</dbReference>
<reference evidence="2 3" key="1">
    <citation type="submission" date="2019-02" db="EMBL/GenBank/DDBJ databases">
        <title>Isolation and identification of novel species under the genus Muribaculum.</title>
        <authorList>
            <person name="Miyake S."/>
            <person name="Ding Y."/>
            <person name="Low A."/>
            <person name="Soh M."/>
            <person name="Seedorf H."/>
        </authorList>
    </citation>
    <scope>NUCLEOTIDE SEQUENCE [LARGE SCALE GENOMIC DNA]</scope>
    <source>
        <strain evidence="2 3">TLL-A4</strain>
    </source>
</reference>
<dbReference type="EMBL" id="CP039393">
    <property type="protein sequence ID" value="QCD34575.1"/>
    <property type="molecule type" value="Genomic_DNA"/>
</dbReference>
<sequence length="357" mass="39400">MKKVLLFSAAMLALSSCSNTDVLEEGNIQQTNAIGFQTLVNKESRAITVDNFDQFLVYGSYKVAGSEVSMQLFNGIPVTKSGSSWTYTDTRYWIEGSTYTFSAYAVDDDALPSGANANFRDSKYLNITNFRCDESVQKDLVYARIASYGPALATGNPVQSLNFKHVLARIQFKFENQFPADYNVKVADLEVINVRNYGNFYGSQFPSETVNCWVKPDGQGITDEYTVPTRYPNDQAKPTVKPALLDANATIASGSSATTDFAYVIPYKYSDANVKISFHIFVTRTVGTETVNVFDKVLTASICPEWKMSHSYCYTIGLSGNSSGLDPIVFSGSVEDWNPVDEDEKVNIDAGRLPAQD</sequence>
<dbReference type="OrthoDB" id="1004417at2"/>
<protein>
    <submittedName>
        <fullName evidence="2">Fimbrillin family protein</fullName>
    </submittedName>
</protein>
<feature type="chain" id="PRO_5020341606" evidence="1">
    <location>
        <begin position="21"/>
        <end position="357"/>
    </location>
</feature>
<feature type="signal peptide" evidence="1">
    <location>
        <begin position="1"/>
        <end position="20"/>
    </location>
</feature>
<accession>A0A4P7VLN2</accession>
<proteinExistence type="predicted"/>
<dbReference type="CDD" id="cd13120">
    <property type="entry name" value="BF2867_like_N"/>
    <property type="match status" value="1"/>
</dbReference>
<evidence type="ECO:0000313" key="3">
    <source>
        <dbReference type="Proteomes" id="UP000297031"/>
    </source>
</evidence>
<organism evidence="2 3">
    <name type="scientific">Muribaculum gordoncarteri</name>
    <dbReference type="NCBI Taxonomy" id="2530390"/>
    <lineage>
        <taxon>Bacteria</taxon>
        <taxon>Pseudomonadati</taxon>
        <taxon>Bacteroidota</taxon>
        <taxon>Bacteroidia</taxon>
        <taxon>Bacteroidales</taxon>
        <taxon>Muribaculaceae</taxon>
        <taxon>Muribaculum</taxon>
    </lineage>
</organism>
<evidence type="ECO:0000256" key="1">
    <source>
        <dbReference type="SAM" id="SignalP"/>
    </source>
</evidence>
<evidence type="ECO:0000313" key="2">
    <source>
        <dbReference type="EMBL" id="QCD34575.1"/>
    </source>
</evidence>
<gene>
    <name evidence="2" type="ORF">E7746_01100</name>
</gene>
<name>A0A4P7VLN2_9BACT</name>
<dbReference type="RefSeq" id="WP_136409574.1">
    <property type="nucleotide sequence ID" value="NZ_CP039393.1"/>
</dbReference>
<dbReference type="KEGG" id="mgod:E7746_01100"/>
<dbReference type="Proteomes" id="UP000297031">
    <property type="component" value="Chromosome"/>
</dbReference>
<dbReference type="PROSITE" id="PS51257">
    <property type="entry name" value="PROKAR_LIPOPROTEIN"/>
    <property type="match status" value="1"/>
</dbReference>